<evidence type="ECO:0000259" key="18">
    <source>
        <dbReference type="PROSITE" id="PS51192"/>
    </source>
</evidence>
<dbReference type="GO" id="GO:0016887">
    <property type="term" value="F:ATP hydrolysis activity"/>
    <property type="evidence" value="ECO:0007669"/>
    <property type="project" value="InterPro"/>
</dbReference>
<dbReference type="HAMAP" id="MF_00204">
    <property type="entry name" value="UvrB"/>
    <property type="match status" value="1"/>
</dbReference>
<keyword evidence="15" id="KW-0175">Coiled coil</keyword>
<feature type="region of interest" description="Disordered" evidence="16">
    <location>
        <begin position="598"/>
        <end position="629"/>
    </location>
</feature>
<evidence type="ECO:0000256" key="5">
    <source>
        <dbReference type="ARBA" id="ARBA00022763"/>
    </source>
</evidence>
<dbReference type="InterPro" id="IPR041471">
    <property type="entry name" value="UvrB_inter"/>
</dbReference>
<evidence type="ECO:0000256" key="15">
    <source>
        <dbReference type="SAM" id="Coils"/>
    </source>
</evidence>
<name>A0A0H5DMM1_9BACT</name>
<sequence length="674" mass="77552">MFHLKSDYSPKGDQPRAIEELSKGVKEGKRSQVLLGVTGSGKTFTMANIIAEIKRPALVLAHNKTLAAQLYQEFKAFFPNNAVEYFVSYYDYYQPEAYIPRTDTYIEKDMAINDQIDRMRLSATRSLLERDDVVIIASVSCIYGLGSPEYYRGMNLRITKGEERRRDDVLLHLVEMQYKRNDFDFSRGTFRVRGDVLDIFPAYEEDKAFRVEFFGDEIDKIVGLDPLTGRKGAALESITIYPGSHHVTPEEVRLTAIEAIKKELEERVAFFESEKRYIEAQRILERTRYDLEMIKEVGFCKGIENYSRHFARRNPGDPPSCLIDYFPKDYLLFVDESHQTIPQLHAMYNGDKARKKALVDFGFRLPSAYDNRPLKFEESYDRFNQVIYVSATPSPWEIRESNGVVVEQIIRPTGLLDPVVEIKPASSQVDDCLELIKERTEKGARVLVTTLTKRLAEELTGYLNDLGIKAKYLHSDIDTLERMQIIHELRLGKFDVLVGINLLREGLDIPEVSLVAILDADKEGFLRSETALIQTCGRAARNSEGKVVMYADKETASIKRALLITKTRREIQDKYNKEHGITPKTVFRSINALVEEYESVTEDSKKSPKGRKKAKEEEESSVSLDADSVRERVKEYESKMKKAAQAMEYEEAAKWRDLMRKWTNIEMRMGHDED</sequence>
<dbReference type="Pfam" id="PF00271">
    <property type="entry name" value="Helicase_C"/>
    <property type="match status" value="1"/>
</dbReference>
<comment type="subcellular location">
    <subcellularLocation>
        <location evidence="1 13 14">Cytoplasm</location>
    </subcellularLocation>
</comment>
<evidence type="ECO:0000256" key="8">
    <source>
        <dbReference type="ARBA" id="ARBA00022881"/>
    </source>
</evidence>
<protein>
    <recommendedName>
        <fullName evidence="12 13">UvrABC system protein B</fullName>
        <shortName evidence="13">Protein UvrB</shortName>
    </recommendedName>
    <alternativeName>
        <fullName evidence="13">Excinuclease ABC subunit B</fullName>
    </alternativeName>
</protein>
<dbReference type="GO" id="GO:0005737">
    <property type="term" value="C:cytoplasm"/>
    <property type="evidence" value="ECO:0007669"/>
    <property type="project" value="UniProtKB-SubCell"/>
</dbReference>
<evidence type="ECO:0000256" key="9">
    <source>
        <dbReference type="ARBA" id="ARBA00023204"/>
    </source>
</evidence>
<dbReference type="InterPro" id="IPR024759">
    <property type="entry name" value="UvrB_YAD/RRR_dom"/>
</dbReference>
<dbReference type="SMART" id="SM00487">
    <property type="entry name" value="DEXDc"/>
    <property type="match status" value="1"/>
</dbReference>
<dbReference type="GO" id="GO:0005524">
    <property type="term" value="F:ATP binding"/>
    <property type="evidence" value="ECO:0007669"/>
    <property type="project" value="UniProtKB-UniRule"/>
</dbReference>
<dbReference type="InterPro" id="IPR006935">
    <property type="entry name" value="Helicase/UvrB_N"/>
</dbReference>
<dbReference type="Pfam" id="PF04851">
    <property type="entry name" value="ResIII"/>
    <property type="match status" value="1"/>
</dbReference>
<keyword evidence="8 13" id="KW-0267">Excision nuclease</keyword>
<dbReference type="PROSITE" id="PS51194">
    <property type="entry name" value="HELICASE_CTER"/>
    <property type="match status" value="1"/>
</dbReference>
<evidence type="ECO:0000313" key="21">
    <source>
        <dbReference type="Proteomes" id="UP000220251"/>
    </source>
</evidence>
<comment type="function">
    <text evidence="13">The UvrABC repair system catalyzes the recognition and processing of DNA lesions. A damage recognition complex composed of 2 UvrA and 2 UvrB subunits scans DNA for abnormalities. Upon binding of the UvrA(2)B(2) complex to a putative damaged site, the DNA wraps around one UvrB monomer. DNA wrap is dependent on ATP binding by UvrB and probably causes local melting of the DNA helix, facilitating insertion of UvrB beta-hairpin between the DNA strands. Then UvrB probes one DNA strand for the presence of a lesion. If a lesion is found the UvrA subunits dissociate and the UvrB-DNA preincision complex is formed. This complex is subsequently bound by UvrC and the second UvrB is released. If no lesion is found, the DNA wraps around the other UvrB subunit that will check the other stand for damage.</text>
</comment>
<evidence type="ECO:0000256" key="14">
    <source>
        <dbReference type="RuleBase" id="RU003587"/>
    </source>
</evidence>
<keyword evidence="5 13" id="KW-0227">DNA damage</keyword>
<evidence type="ECO:0000256" key="11">
    <source>
        <dbReference type="ARBA" id="ARBA00026033"/>
    </source>
</evidence>
<gene>
    <name evidence="13 20" type="primary">uvrB</name>
    <name evidence="20" type="ORF">ELAC_0002</name>
</gene>
<dbReference type="InterPro" id="IPR001943">
    <property type="entry name" value="UVR_dom"/>
</dbReference>
<proteinExistence type="inferred from homology"/>
<evidence type="ECO:0000256" key="10">
    <source>
        <dbReference type="ARBA" id="ARBA00023236"/>
    </source>
</evidence>
<dbReference type="OrthoDB" id="9806651at2"/>
<dbReference type="GO" id="GO:0006289">
    <property type="term" value="P:nucleotide-excision repair"/>
    <property type="evidence" value="ECO:0007669"/>
    <property type="project" value="UniProtKB-UniRule"/>
</dbReference>
<keyword evidence="4 13" id="KW-0547">Nucleotide-binding</keyword>
<evidence type="ECO:0000256" key="12">
    <source>
        <dbReference type="ARBA" id="ARBA00029504"/>
    </source>
</evidence>
<evidence type="ECO:0000259" key="17">
    <source>
        <dbReference type="PROSITE" id="PS50151"/>
    </source>
</evidence>
<dbReference type="GO" id="GO:0009432">
    <property type="term" value="P:SOS response"/>
    <property type="evidence" value="ECO:0007669"/>
    <property type="project" value="UniProtKB-UniRule"/>
</dbReference>
<feature type="binding site" evidence="13">
    <location>
        <begin position="36"/>
        <end position="43"/>
    </location>
    <ligand>
        <name>ATP</name>
        <dbReference type="ChEBI" id="CHEBI:30616"/>
    </ligand>
</feature>
<dbReference type="CDD" id="cd18790">
    <property type="entry name" value="SF2_C_UvrB"/>
    <property type="match status" value="1"/>
</dbReference>
<dbReference type="NCBIfam" id="TIGR00631">
    <property type="entry name" value="uvrb"/>
    <property type="match status" value="1"/>
</dbReference>
<keyword evidence="6 13" id="KW-0228">DNA excision</keyword>
<feature type="domain" description="UVR" evidence="17">
    <location>
        <begin position="630"/>
        <end position="665"/>
    </location>
</feature>
<comment type="subunit">
    <text evidence="11 13 14">Forms a heterotetramer with UvrA during the search for lesions. Interacts with UvrC in an incision complex.</text>
</comment>
<dbReference type="Proteomes" id="UP000220251">
    <property type="component" value="Unassembled WGS sequence"/>
</dbReference>
<evidence type="ECO:0000256" key="7">
    <source>
        <dbReference type="ARBA" id="ARBA00022840"/>
    </source>
</evidence>
<dbReference type="InterPro" id="IPR001650">
    <property type="entry name" value="Helicase_C-like"/>
</dbReference>
<dbReference type="Pfam" id="PF12344">
    <property type="entry name" value="UvrB"/>
    <property type="match status" value="1"/>
</dbReference>
<dbReference type="Gene3D" id="3.40.50.300">
    <property type="entry name" value="P-loop containing nucleotide triphosphate hydrolases"/>
    <property type="match status" value="3"/>
</dbReference>
<dbReference type="RefSeq" id="WP_098037226.1">
    <property type="nucleotide sequence ID" value="NZ_CWGJ01000001.1"/>
</dbReference>
<evidence type="ECO:0000256" key="3">
    <source>
        <dbReference type="ARBA" id="ARBA00022490"/>
    </source>
</evidence>
<dbReference type="CDD" id="cd17916">
    <property type="entry name" value="DEXHc_UvrB"/>
    <property type="match status" value="1"/>
</dbReference>
<organism evidence="20 21">
    <name type="scientific">Estrella lausannensis</name>
    <dbReference type="NCBI Taxonomy" id="483423"/>
    <lineage>
        <taxon>Bacteria</taxon>
        <taxon>Pseudomonadati</taxon>
        <taxon>Chlamydiota</taxon>
        <taxon>Chlamydiia</taxon>
        <taxon>Parachlamydiales</taxon>
        <taxon>Candidatus Criblamydiaceae</taxon>
        <taxon>Estrella</taxon>
    </lineage>
</organism>
<keyword evidence="3 13" id="KW-0963">Cytoplasm</keyword>
<dbReference type="GO" id="GO:0009380">
    <property type="term" value="C:excinuclease repair complex"/>
    <property type="evidence" value="ECO:0007669"/>
    <property type="project" value="InterPro"/>
</dbReference>
<keyword evidence="21" id="KW-1185">Reference proteome</keyword>
<evidence type="ECO:0000256" key="4">
    <source>
        <dbReference type="ARBA" id="ARBA00022741"/>
    </source>
</evidence>
<dbReference type="PROSITE" id="PS50151">
    <property type="entry name" value="UVR"/>
    <property type="match status" value="1"/>
</dbReference>
<keyword evidence="7 13" id="KW-0067">ATP-binding</keyword>
<dbReference type="SUPFAM" id="SSF52540">
    <property type="entry name" value="P-loop containing nucleoside triphosphate hydrolases"/>
    <property type="match status" value="2"/>
</dbReference>
<feature type="domain" description="Helicase C-terminal" evidence="19">
    <location>
        <begin position="428"/>
        <end position="594"/>
    </location>
</feature>
<keyword evidence="9 13" id="KW-0234">DNA repair</keyword>
<dbReference type="PANTHER" id="PTHR24029">
    <property type="entry name" value="UVRABC SYSTEM PROTEIN B"/>
    <property type="match status" value="1"/>
</dbReference>
<dbReference type="Pfam" id="PF02151">
    <property type="entry name" value="UVR"/>
    <property type="match status" value="1"/>
</dbReference>
<dbReference type="AlphaFoldDB" id="A0A0H5DMM1"/>
<evidence type="ECO:0000259" key="19">
    <source>
        <dbReference type="PROSITE" id="PS51194"/>
    </source>
</evidence>
<evidence type="ECO:0000256" key="6">
    <source>
        <dbReference type="ARBA" id="ARBA00022769"/>
    </source>
</evidence>
<dbReference type="GO" id="GO:0009381">
    <property type="term" value="F:excinuclease ABC activity"/>
    <property type="evidence" value="ECO:0007669"/>
    <property type="project" value="UniProtKB-UniRule"/>
</dbReference>
<feature type="domain" description="Helicase ATP-binding" evidence="18">
    <location>
        <begin position="23"/>
        <end position="178"/>
    </location>
</feature>
<dbReference type="SMART" id="SM00490">
    <property type="entry name" value="HELICc"/>
    <property type="match status" value="1"/>
</dbReference>
<dbReference type="InterPro" id="IPR027417">
    <property type="entry name" value="P-loop_NTPase"/>
</dbReference>
<evidence type="ECO:0000313" key="20">
    <source>
        <dbReference type="EMBL" id="CRX37366.1"/>
    </source>
</evidence>
<dbReference type="EMBL" id="CWGJ01000001">
    <property type="protein sequence ID" value="CRX37366.1"/>
    <property type="molecule type" value="Genomic_DNA"/>
</dbReference>
<dbReference type="Gene3D" id="4.10.860.10">
    <property type="entry name" value="UVR domain"/>
    <property type="match status" value="1"/>
</dbReference>
<comment type="domain">
    <text evidence="13">The beta-hairpin motif is involved in DNA binding.</text>
</comment>
<dbReference type="InterPro" id="IPR036876">
    <property type="entry name" value="UVR_dom_sf"/>
</dbReference>
<keyword evidence="10 13" id="KW-0742">SOS response</keyword>
<evidence type="ECO:0000256" key="13">
    <source>
        <dbReference type="HAMAP-Rule" id="MF_00204"/>
    </source>
</evidence>
<dbReference type="NCBIfam" id="NF003673">
    <property type="entry name" value="PRK05298.1"/>
    <property type="match status" value="1"/>
</dbReference>
<feature type="coiled-coil region" evidence="15">
    <location>
        <begin position="254"/>
        <end position="281"/>
    </location>
</feature>
<dbReference type="SUPFAM" id="SSF46600">
    <property type="entry name" value="C-terminal UvrC-binding domain of UvrB"/>
    <property type="match status" value="1"/>
</dbReference>
<dbReference type="InterPro" id="IPR014001">
    <property type="entry name" value="Helicase_ATP-bd"/>
</dbReference>
<dbReference type="Pfam" id="PF17757">
    <property type="entry name" value="UvrB_inter"/>
    <property type="match status" value="1"/>
</dbReference>
<dbReference type="PROSITE" id="PS51192">
    <property type="entry name" value="HELICASE_ATP_BIND_1"/>
    <property type="match status" value="1"/>
</dbReference>
<evidence type="ECO:0000256" key="16">
    <source>
        <dbReference type="SAM" id="MobiDB-lite"/>
    </source>
</evidence>
<evidence type="ECO:0000256" key="1">
    <source>
        <dbReference type="ARBA" id="ARBA00004496"/>
    </source>
</evidence>
<accession>A0A0H5DMM1</accession>
<evidence type="ECO:0000256" key="2">
    <source>
        <dbReference type="ARBA" id="ARBA00008533"/>
    </source>
</evidence>
<feature type="short sequence motif" description="Beta-hairpin" evidence="13">
    <location>
        <begin position="89"/>
        <end position="112"/>
    </location>
</feature>
<dbReference type="PANTHER" id="PTHR24029:SF0">
    <property type="entry name" value="UVRABC SYSTEM PROTEIN B"/>
    <property type="match status" value="1"/>
</dbReference>
<dbReference type="InterPro" id="IPR004807">
    <property type="entry name" value="UvrB"/>
</dbReference>
<dbReference type="GO" id="GO:0003677">
    <property type="term" value="F:DNA binding"/>
    <property type="evidence" value="ECO:0007669"/>
    <property type="project" value="UniProtKB-UniRule"/>
</dbReference>
<comment type="similarity">
    <text evidence="2 13 14">Belongs to the UvrB family.</text>
</comment>
<reference evidence="21" key="1">
    <citation type="submission" date="2015-06" db="EMBL/GenBank/DDBJ databases">
        <authorList>
            <person name="Bertelli C."/>
        </authorList>
    </citation>
    <scope>NUCLEOTIDE SEQUENCE [LARGE SCALE GENOMIC DNA]</scope>
    <source>
        <strain evidence="21">CRIB-30</strain>
    </source>
</reference>